<accession>A0ABS9KEI4</accession>
<feature type="transmembrane region" description="Helical" evidence="1">
    <location>
        <begin position="193"/>
        <end position="211"/>
    </location>
</feature>
<sequence>MIQSKTFVEKSTRDLFARIISDFLNPLTLPLLVFGMASLVMNASNRRVIEVMGSTAFLFLFIPLLSAIFIKELKNGRTLDFHERALRTNLYLVSLLSVGVGGLIFFDEIFTSTYSILLITYLLNLSVAFLVNFLWKASVHVGSAVTAAVMLSWLASTGTQTFWPAVAATLLTSLIPFLAWSRLHPEVHNGFEIVLGAVSGLISTILALSILT</sequence>
<feature type="transmembrane region" description="Helical" evidence="1">
    <location>
        <begin position="23"/>
        <end position="43"/>
    </location>
</feature>
<dbReference type="EMBL" id="JAKLWS010000014">
    <property type="protein sequence ID" value="MCG2589258.1"/>
    <property type="molecule type" value="Genomic_DNA"/>
</dbReference>
<feature type="transmembrane region" description="Helical" evidence="1">
    <location>
        <begin position="162"/>
        <end position="181"/>
    </location>
</feature>
<evidence type="ECO:0000256" key="1">
    <source>
        <dbReference type="SAM" id="Phobius"/>
    </source>
</evidence>
<feature type="transmembrane region" description="Helical" evidence="1">
    <location>
        <begin position="112"/>
        <end position="131"/>
    </location>
</feature>
<keyword evidence="3" id="KW-1185">Reference proteome</keyword>
<reference evidence="2" key="1">
    <citation type="submission" date="2022-01" db="EMBL/GenBank/DDBJ databases">
        <authorList>
            <person name="Wang Y."/>
        </authorList>
    </citation>
    <scope>NUCLEOTIDE SEQUENCE</scope>
    <source>
        <strain evidence="2">WB101</strain>
    </source>
</reference>
<dbReference type="Proteomes" id="UP001165366">
    <property type="component" value="Unassembled WGS sequence"/>
</dbReference>
<evidence type="ECO:0000313" key="3">
    <source>
        <dbReference type="Proteomes" id="UP001165366"/>
    </source>
</evidence>
<dbReference type="RefSeq" id="WP_237854622.1">
    <property type="nucleotide sequence ID" value="NZ_JAKLWS010000014.1"/>
</dbReference>
<keyword evidence="1" id="KW-1133">Transmembrane helix</keyword>
<comment type="caution">
    <text evidence="2">The sequence shown here is derived from an EMBL/GenBank/DDBJ whole genome shotgun (WGS) entry which is preliminary data.</text>
</comment>
<gene>
    <name evidence="2" type="ORF">L6773_11830</name>
</gene>
<protein>
    <submittedName>
        <fullName evidence="2">Uncharacterized protein</fullName>
    </submittedName>
</protein>
<reference evidence="2" key="2">
    <citation type="submission" date="2024-05" db="EMBL/GenBank/DDBJ databases">
        <title>Rhodohalobacter halophilus gen. nov., sp. nov., a moderately halophilic member of the family Balneolaceae.</title>
        <authorList>
            <person name="Xia J."/>
        </authorList>
    </citation>
    <scope>NUCLEOTIDE SEQUENCE</scope>
    <source>
        <strain evidence="2">WB101</strain>
    </source>
</reference>
<keyword evidence="1" id="KW-0812">Transmembrane</keyword>
<name>A0ABS9KEI4_9BACT</name>
<feature type="transmembrane region" description="Helical" evidence="1">
    <location>
        <begin position="90"/>
        <end position="106"/>
    </location>
</feature>
<proteinExistence type="predicted"/>
<feature type="transmembrane region" description="Helical" evidence="1">
    <location>
        <begin position="138"/>
        <end position="156"/>
    </location>
</feature>
<organism evidence="2 3">
    <name type="scientific">Rhodohalobacter sulfatireducens</name>
    <dbReference type="NCBI Taxonomy" id="2911366"/>
    <lineage>
        <taxon>Bacteria</taxon>
        <taxon>Pseudomonadati</taxon>
        <taxon>Balneolota</taxon>
        <taxon>Balneolia</taxon>
        <taxon>Balneolales</taxon>
        <taxon>Balneolaceae</taxon>
        <taxon>Rhodohalobacter</taxon>
    </lineage>
</organism>
<evidence type="ECO:0000313" key="2">
    <source>
        <dbReference type="EMBL" id="MCG2589258.1"/>
    </source>
</evidence>
<keyword evidence="1" id="KW-0472">Membrane</keyword>
<feature type="transmembrane region" description="Helical" evidence="1">
    <location>
        <begin position="49"/>
        <end position="70"/>
    </location>
</feature>